<gene>
    <name evidence="12" type="ORF">MAR_005081</name>
</gene>
<accession>A0ABY7F295</accession>
<feature type="compositionally biased region" description="Basic and acidic residues" evidence="10">
    <location>
        <begin position="887"/>
        <end position="897"/>
    </location>
</feature>
<evidence type="ECO:0000259" key="11">
    <source>
        <dbReference type="SMART" id="SM00717"/>
    </source>
</evidence>
<keyword evidence="13" id="KW-1185">Reference proteome</keyword>
<feature type="region of interest" description="Disordered" evidence="10">
    <location>
        <begin position="869"/>
        <end position="935"/>
    </location>
</feature>
<feature type="domain" description="Myb-like" evidence="11">
    <location>
        <begin position="238"/>
        <end position="287"/>
    </location>
</feature>
<dbReference type="InterPro" id="IPR001005">
    <property type="entry name" value="SANT/Myb"/>
</dbReference>
<dbReference type="Proteomes" id="UP001164746">
    <property type="component" value="Chromosome 9"/>
</dbReference>
<comment type="subcellular location">
    <subcellularLocation>
        <location evidence="1">Nucleus</location>
    </subcellularLocation>
</comment>
<evidence type="ECO:0000256" key="10">
    <source>
        <dbReference type="SAM" id="MobiDB-lite"/>
    </source>
</evidence>
<evidence type="ECO:0000256" key="2">
    <source>
        <dbReference type="ARBA" id="ARBA00022499"/>
    </source>
</evidence>
<feature type="compositionally biased region" description="Low complexity" evidence="10">
    <location>
        <begin position="316"/>
        <end position="329"/>
    </location>
</feature>
<evidence type="ECO:0000313" key="13">
    <source>
        <dbReference type="Proteomes" id="UP001164746"/>
    </source>
</evidence>
<feature type="compositionally biased region" description="Low complexity" evidence="10">
    <location>
        <begin position="1174"/>
        <end position="1184"/>
    </location>
</feature>
<feature type="coiled-coil region" evidence="9">
    <location>
        <begin position="981"/>
        <end position="1008"/>
    </location>
</feature>
<evidence type="ECO:0000256" key="9">
    <source>
        <dbReference type="SAM" id="Coils"/>
    </source>
</evidence>
<organism evidence="12 13">
    <name type="scientific">Mya arenaria</name>
    <name type="common">Soft-shell clam</name>
    <dbReference type="NCBI Taxonomy" id="6604"/>
    <lineage>
        <taxon>Eukaryota</taxon>
        <taxon>Metazoa</taxon>
        <taxon>Spiralia</taxon>
        <taxon>Lophotrochozoa</taxon>
        <taxon>Mollusca</taxon>
        <taxon>Bivalvia</taxon>
        <taxon>Autobranchia</taxon>
        <taxon>Heteroconchia</taxon>
        <taxon>Euheterodonta</taxon>
        <taxon>Imparidentia</taxon>
        <taxon>Neoheterodontei</taxon>
        <taxon>Myida</taxon>
        <taxon>Myoidea</taxon>
        <taxon>Myidae</taxon>
        <taxon>Mya</taxon>
    </lineage>
</organism>
<evidence type="ECO:0000256" key="6">
    <source>
        <dbReference type="ARBA" id="ARBA00023015"/>
    </source>
</evidence>
<keyword evidence="5" id="KW-0007">Acetylation</keyword>
<dbReference type="InterPro" id="IPR002951">
    <property type="entry name" value="Atrophin-like"/>
</dbReference>
<dbReference type="CDD" id="cd11661">
    <property type="entry name" value="SANT_MTA3_like"/>
    <property type="match status" value="1"/>
</dbReference>
<evidence type="ECO:0000256" key="8">
    <source>
        <dbReference type="ARBA" id="ARBA00023242"/>
    </source>
</evidence>
<evidence type="ECO:0000256" key="7">
    <source>
        <dbReference type="ARBA" id="ARBA00023163"/>
    </source>
</evidence>
<proteinExistence type="predicted"/>
<keyword evidence="2" id="KW-1017">Isopeptide bond</keyword>
<feature type="compositionally biased region" description="Low complexity" evidence="10">
    <location>
        <begin position="747"/>
        <end position="769"/>
    </location>
</feature>
<feature type="compositionally biased region" description="Acidic residues" evidence="10">
    <location>
        <begin position="497"/>
        <end position="506"/>
    </location>
</feature>
<feature type="compositionally biased region" description="Basic and acidic residues" evidence="10">
    <location>
        <begin position="538"/>
        <end position="549"/>
    </location>
</feature>
<name>A0ABY7F295_MYAAR</name>
<feature type="region of interest" description="Disordered" evidence="10">
    <location>
        <begin position="1318"/>
        <end position="1343"/>
    </location>
</feature>
<dbReference type="InterPro" id="IPR009057">
    <property type="entry name" value="Homeodomain-like_sf"/>
</dbReference>
<dbReference type="EMBL" id="CP111020">
    <property type="protein sequence ID" value="WAR14976.1"/>
    <property type="molecule type" value="Genomic_DNA"/>
</dbReference>
<feature type="compositionally biased region" description="Low complexity" evidence="10">
    <location>
        <begin position="478"/>
        <end position="492"/>
    </location>
</feature>
<reference evidence="12" key="1">
    <citation type="submission" date="2022-11" db="EMBL/GenBank/DDBJ databases">
        <title>Centuries of genome instability and evolution in soft-shell clam transmissible cancer (bioRxiv).</title>
        <authorList>
            <person name="Hart S.F.M."/>
            <person name="Yonemitsu M.A."/>
            <person name="Giersch R.M."/>
            <person name="Beal B.F."/>
            <person name="Arriagada G."/>
            <person name="Davis B.W."/>
            <person name="Ostrander E.A."/>
            <person name="Goff S.P."/>
            <person name="Metzger M.J."/>
        </authorList>
    </citation>
    <scope>NUCLEOTIDE SEQUENCE</scope>
    <source>
        <strain evidence="12">MELC-2E11</strain>
        <tissue evidence="12">Siphon/mantle</tissue>
    </source>
</reference>
<dbReference type="PANTHER" id="PTHR13859:SF11">
    <property type="entry name" value="GRUNGE, ISOFORM J"/>
    <property type="match status" value="1"/>
</dbReference>
<feature type="compositionally biased region" description="Basic and acidic residues" evidence="10">
    <location>
        <begin position="443"/>
        <end position="473"/>
    </location>
</feature>
<evidence type="ECO:0000256" key="3">
    <source>
        <dbReference type="ARBA" id="ARBA00022553"/>
    </source>
</evidence>
<keyword evidence="9" id="KW-0175">Coiled coil</keyword>
<feature type="region of interest" description="Disordered" evidence="10">
    <location>
        <begin position="292"/>
        <end position="341"/>
    </location>
</feature>
<feature type="region of interest" description="Disordered" evidence="10">
    <location>
        <begin position="370"/>
        <end position="577"/>
    </location>
</feature>
<evidence type="ECO:0000256" key="5">
    <source>
        <dbReference type="ARBA" id="ARBA00022990"/>
    </source>
</evidence>
<feature type="region of interest" description="Disordered" evidence="10">
    <location>
        <begin position="744"/>
        <end position="832"/>
    </location>
</feature>
<keyword evidence="6" id="KW-0805">Transcription regulation</keyword>
<dbReference type="PANTHER" id="PTHR13859">
    <property type="entry name" value="ATROPHIN-RELATED"/>
    <property type="match status" value="1"/>
</dbReference>
<protein>
    <submittedName>
        <fullName evidence="12">RERE-like protein</fullName>
    </submittedName>
</protein>
<feature type="compositionally biased region" description="Basic and acidic residues" evidence="10">
    <location>
        <begin position="397"/>
        <end position="408"/>
    </location>
</feature>
<evidence type="ECO:0000256" key="4">
    <source>
        <dbReference type="ARBA" id="ARBA00022843"/>
    </source>
</evidence>
<feature type="compositionally biased region" description="Polar residues" evidence="10">
    <location>
        <begin position="907"/>
        <end position="917"/>
    </location>
</feature>
<feature type="compositionally biased region" description="Basic and acidic residues" evidence="10">
    <location>
        <begin position="793"/>
        <end position="807"/>
    </location>
</feature>
<sequence>MPTHCVQFGPNANPMCSVGLNLNPLFLVGLKINPLCPVGLNLNPLFLVGLKINPLCPVDLNANPLCPVGLNLNPLFLVGLKINPLCPVGLNLNPLFLVGLKINPLCPVDLNANPLCPVDLNANPLGPVGLNANPLCPARMPECKPNVPPHEMPERSSLLEEFQWQPKGVLDGDLMMFLRAARSVAAFAGMCDGGNTDGCQAAAMDDTTLNAMHMLHRYDYDTGKALQGLVKAPALRTIDKKWNEEDTKRFVKGLRVYGKNFFKIRKELLPTKETGELVEYYYFWKKTPAAASNRPHRRHRKHGVKRATTRSQRPASSEFLDLSSSSNSDNDSEDSDGLISKDWNNVGKPCQRCTKCRLFFKKYGVDRPISGDSPYFQPLRDGDINGTHSMLTRQHRNSTDSKEKKKGSASETSVDNLDSPSSDSKKSLVPSSPSALSTCSSSSDRDKKKRLSESPDKEKKRRHVGSDGEDKFPKRQRSGPSESDSLSDSSISGAEETQNEADETNADDLSSSSPPTSPSPVDLDKDKVPIPVESTISGEKRAELPRPEPEYPSPNRPPIETSPLIPPHLPPGGHIPLASTHIPQGFVPLPPLPAFVFPQTKYPPPLEPIYHRPPQVSEASTSPIPPPSVSDTDSRSESSESRTIASCETRTEPCASDVGVNGNNSGVESREPSVISGPRIKEEVITPPPSPIKVSIKQEPIDSLDFMSSLAQNVGNSETKPGLDRFSANKDMCSPLLTPKLEPMVVNSQFSGSSSSYHPPPLHSSNHSNADQPRADMTLQAEVKVQQEQGESQGREKGQLEGERSEVEFEEESDSDREGTLTPGPVPTPCNKEILRSKSAIFIKLLNRGEYNSCSRCDLMFKPFPDSKLAKKREHGDRKPTPASTPAKDDVKRKMESPRPSPRPSSTSDAQVVSNVPPSHHSHGDRVTPRSYPDTPALRQLSEYAKPHALAGQDPRGMPGYLGYPFMDPIRMATMYPPNSRERLELELERDKRERDARERELREQELRSLEMREKLKAEMEMKPPGYERLSPLGENPNWLEFQRRNGPQMQGLERLLPPGANPLDPHWLEFQRRYGPHMLGGAGASHLPGIYPPTSLASDLMARERERLERLGLHPSHMLGDSGAYAAMMERLSAERRSAERMSAERIQAERLQAMQDPMMRFQMSGMAGPAAAAAAAAAAQQHAHTHTHAHSHTHLHLHQPDLISPPPVSTPHGFLPPTSSAMPHLFLPPHMLHTLPPDMLQSEQMTSRMIYQIYTQRLTQEQHVYMQRVSNEMVMRGGTVGSSAGPGPGFTKFERPGLSTSPSHLIYQFSRADPMSGVNGASNQTPPGSLPSLPVGMPPPHMMSREQELSDLYRRAYTDPALAQQLHHEALQRMALERDRFGSGHLPPPH</sequence>
<dbReference type="Gene3D" id="1.10.10.60">
    <property type="entry name" value="Homeodomain-like"/>
    <property type="match status" value="1"/>
</dbReference>
<dbReference type="Gene3D" id="4.10.1240.50">
    <property type="match status" value="1"/>
</dbReference>
<feature type="region of interest" description="Disordered" evidence="10">
    <location>
        <begin position="601"/>
        <end position="693"/>
    </location>
</feature>
<dbReference type="Pfam" id="PF03154">
    <property type="entry name" value="Atrophin-1"/>
    <property type="match status" value="1"/>
</dbReference>
<feature type="compositionally biased region" description="Low complexity" evidence="10">
    <location>
        <begin position="417"/>
        <end position="442"/>
    </location>
</feature>
<keyword evidence="4" id="KW-0832">Ubl conjugation</keyword>
<feature type="compositionally biased region" description="Basic residues" evidence="10">
    <location>
        <begin position="1185"/>
        <end position="1199"/>
    </location>
</feature>
<evidence type="ECO:0000256" key="1">
    <source>
        <dbReference type="ARBA" id="ARBA00004123"/>
    </source>
</evidence>
<keyword evidence="3" id="KW-0597">Phosphoprotein</keyword>
<keyword evidence="7" id="KW-0804">Transcription</keyword>
<keyword evidence="8" id="KW-0539">Nucleus</keyword>
<dbReference type="SMART" id="SM00717">
    <property type="entry name" value="SANT"/>
    <property type="match status" value="1"/>
</dbReference>
<dbReference type="SUPFAM" id="SSF46689">
    <property type="entry name" value="Homeodomain-like"/>
    <property type="match status" value="1"/>
</dbReference>
<feature type="compositionally biased region" description="Basic residues" evidence="10">
    <location>
        <begin position="294"/>
        <end position="308"/>
    </location>
</feature>
<feature type="region of interest" description="Disordered" evidence="10">
    <location>
        <begin position="1174"/>
        <end position="1209"/>
    </location>
</feature>
<evidence type="ECO:0000313" key="12">
    <source>
        <dbReference type="EMBL" id="WAR14976.1"/>
    </source>
</evidence>